<feature type="transmembrane region" description="Helical" evidence="1">
    <location>
        <begin position="82"/>
        <end position="105"/>
    </location>
</feature>
<dbReference type="EMBL" id="MFGB01000020">
    <property type="protein sequence ID" value="OGF25698.1"/>
    <property type="molecule type" value="Genomic_DNA"/>
</dbReference>
<dbReference type="CDD" id="cd03801">
    <property type="entry name" value="GT4_PimA-like"/>
    <property type="match status" value="1"/>
</dbReference>
<evidence type="ECO:0000256" key="1">
    <source>
        <dbReference type="SAM" id="Phobius"/>
    </source>
</evidence>
<keyword evidence="1" id="KW-0472">Membrane</keyword>
<evidence type="ECO:0000313" key="2">
    <source>
        <dbReference type="EMBL" id="OGF25698.1"/>
    </source>
</evidence>
<sequence>MIFKNTKNTRSSNIQKIMPTKNILIINSTPGVPEPMDLFKELASDNYAFNFMTGSRQFLQAVSEGAWMTKKPAIFPRAANGLFSSVAFLLLWPFYFFIFLFFLFFRKRRNNIRAVVCYSWPEKIIVTPAAALLRLKIFWIELPGELNLKSRFSRWLFRACSRFARLVVFSGLTKNELAAVGIKKSLIFSVAPGLKIDGSGEQDNIFDQLAETEHKKTKRKFFTVGTVLDLNEKKRLETLLQAVRRCLTVIPNLQLIVIGDGKERKASGWLAKKMGIDGLVWFVGEQKRLQKWFDNFDVFVSASDYLKFSDIRTVLRASAAGLPVIGPSGIGLEDFIDSRSGALFNETDDSEPLAQSIIRLYKDRSLRSCLGQAGRERVVKDFSLKAMAERFDEAINK</sequence>
<proteinExistence type="predicted"/>
<dbReference type="SUPFAM" id="SSF53756">
    <property type="entry name" value="UDP-Glycosyltransferase/glycogen phosphorylase"/>
    <property type="match status" value="1"/>
</dbReference>
<organism evidence="2 3">
    <name type="scientific">Candidatus Falkowbacteria bacterium RIFOXYA2_FULL_47_19</name>
    <dbReference type="NCBI Taxonomy" id="1797994"/>
    <lineage>
        <taxon>Bacteria</taxon>
        <taxon>Candidatus Falkowiibacteriota</taxon>
    </lineage>
</organism>
<dbReference type="PANTHER" id="PTHR12526">
    <property type="entry name" value="GLYCOSYLTRANSFERASE"/>
    <property type="match status" value="1"/>
</dbReference>
<comment type="caution">
    <text evidence="2">The sequence shown here is derived from an EMBL/GenBank/DDBJ whole genome shotgun (WGS) entry which is preliminary data.</text>
</comment>
<gene>
    <name evidence="2" type="ORF">A2227_00630</name>
</gene>
<accession>A0A1F5SG48</accession>
<dbReference type="Pfam" id="PF13692">
    <property type="entry name" value="Glyco_trans_1_4"/>
    <property type="match status" value="1"/>
</dbReference>
<dbReference type="AlphaFoldDB" id="A0A1F5SG48"/>
<name>A0A1F5SG48_9BACT</name>
<evidence type="ECO:0000313" key="3">
    <source>
        <dbReference type="Proteomes" id="UP000178367"/>
    </source>
</evidence>
<dbReference type="STRING" id="1797994.A2227_00630"/>
<reference evidence="2 3" key="1">
    <citation type="journal article" date="2016" name="Nat. Commun.">
        <title>Thousands of microbial genomes shed light on interconnected biogeochemical processes in an aquifer system.</title>
        <authorList>
            <person name="Anantharaman K."/>
            <person name="Brown C.T."/>
            <person name="Hug L.A."/>
            <person name="Sharon I."/>
            <person name="Castelle C.J."/>
            <person name="Probst A.J."/>
            <person name="Thomas B.C."/>
            <person name="Singh A."/>
            <person name="Wilkins M.J."/>
            <person name="Karaoz U."/>
            <person name="Brodie E.L."/>
            <person name="Williams K.H."/>
            <person name="Hubbard S.S."/>
            <person name="Banfield J.F."/>
        </authorList>
    </citation>
    <scope>NUCLEOTIDE SEQUENCE [LARGE SCALE GENOMIC DNA]</scope>
</reference>
<dbReference type="Gene3D" id="3.40.50.2000">
    <property type="entry name" value="Glycogen Phosphorylase B"/>
    <property type="match status" value="2"/>
</dbReference>
<protein>
    <submittedName>
        <fullName evidence="2">Uncharacterized protein</fullName>
    </submittedName>
</protein>
<dbReference type="Proteomes" id="UP000178367">
    <property type="component" value="Unassembled WGS sequence"/>
</dbReference>
<keyword evidence="1" id="KW-1133">Transmembrane helix</keyword>
<keyword evidence="1" id="KW-0812">Transmembrane</keyword>